<name>A0ABD1XZW0_9MARC</name>
<evidence type="ECO:0000313" key="3">
    <source>
        <dbReference type="EMBL" id="KAL2619968.1"/>
    </source>
</evidence>
<proteinExistence type="predicted"/>
<protein>
    <submittedName>
        <fullName evidence="3">Uncharacterized protein</fullName>
    </submittedName>
</protein>
<keyword evidence="4" id="KW-1185">Reference proteome</keyword>
<evidence type="ECO:0000256" key="1">
    <source>
        <dbReference type="SAM" id="MobiDB-lite"/>
    </source>
</evidence>
<dbReference type="Proteomes" id="UP001605036">
    <property type="component" value="Unassembled WGS sequence"/>
</dbReference>
<evidence type="ECO:0000313" key="2">
    <source>
        <dbReference type="EMBL" id="KAL2619967.1"/>
    </source>
</evidence>
<organism evidence="3 4">
    <name type="scientific">Riccia fluitans</name>
    <dbReference type="NCBI Taxonomy" id="41844"/>
    <lineage>
        <taxon>Eukaryota</taxon>
        <taxon>Viridiplantae</taxon>
        <taxon>Streptophyta</taxon>
        <taxon>Embryophyta</taxon>
        <taxon>Marchantiophyta</taxon>
        <taxon>Marchantiopsida</taxon>
        <taxon>Marchantiidae</taxon>
        <taxon>Marchantiales</taxon>
        <taxon>Ricciaceae</taxon>
        <taxon>Riccia</taxon>
    </lineage>
</organism>
<dbReference type="EMBL" id="JBHFFA010000006">
    <property type="protein sequence ID" value="KAL2619968.1"/>
    <property type="molecule type" value="Genomic_DNA"/>
</dbReference>
<dbReference type="EMBL" id="JBHFFA010000006">
    <property type="protein sequence ID" value="KAL2619967.1"/>
    <property type="molecule type" value="Genomic_DNA"/>
</dbReference>
<gene>
    <name evidence="2" type="ORF">R1flu_000172</name>
    <name evidence="3" type="ORF">R1flu_000173</name>
</gene>
<comment type="caution">
    <text evidence="3">The sequence shown here is derived from an EMBL/GenBank/DDBJ whole genome shotgun (WGS) entry which is preliminary data.</text>
</comment>
<dbReference type="AlphaFoldDB" id="A0ABD1XZW0"/>
<feature type="compositionally biased region" description="Polar residues" evidence="1">
    <location>
        <begin position="41"/>
        <end position="62"/>
    </location>
</feature>
<accession>A0ABD1XZW0</accession>
<reference evidence="3 4" key="1">
    <citation type="submission" date="2024-09" db="EMBL/GenBank/DDBJ databases">
        <title>Chromosome-scale assembly of Riccia fluitans.</title>
        <authorList>
            <person name="Paukszto L."/>
            <person name="Sawicki J."/>
            <person name="Karawczyk K."/>
            <person name="Piernik-Szablinska J."/>
            <person name="Szczecinska M."/>
            <person name="Mazdziarz M."/>
        </authorList>
    </citation>
    <scope>NUCLEOTIDE SEQUENCE [LARGE SCALE GENOMIC DNA]</scope>
    <source>
        <strain evidence="3">Rf_01</strain>
        <tissue evidence="3">Aerial parts of the thallus</tissue>
    </source>
</reference>
<feature type="region of interest" description="Disordered" evidence="1">
    <location>
        <begin position="1"/>
        <end position="80"/>
    </location>
</feature>
<evidence type="ECO:0000313" key="4">
    <source>
        <dbReference type="Proteomes" id="UP001605036"/>
    </source>
</evidence>
<sequence>MEASSKPKTPEDPRTEQNQQRGVSVVAVVIQTAKEELSKGPVQSPTSSKTLPSTGSGTCDSSDFQERTAEGGKVGPLVFGRYEPSSSNPVIVEIWDPDQSAGSFTKMREEILRRQYNTGMGRKDDVKGCPVLNTVERKSCLKKQTDLWRERNPKFVTIRESHEAGGKWRTAGLPYAEKVDVPARKPKFMRQDTPYRVRESPGSVTVGGLLAKSAEEESSRELDICDIASISDGPEPRRKAREAIGSCLYSLFCCGCSTPANPQKAGTTTLC</sequence>